<evidence type="ECO:0000313" key="3">
    <source>
        <dbReference type="Proteomes" id="UP000095003"/>
    </source>
</evidence>
<name>A0A1E3A081_9FIRM</name>
<sequence length="113" mass="13392">MTDSEKLDLLLKQMGAMDERFMQMDDRFSQMDDRFTQLDNRLMKLENGVTDIRLTLENEIGPNIRRVAEGHQDLSRKLDEALKVENEKEMLIIRVNTLENEMRRMKDKVNSFA</sequence>
<organism evidence="2 3">
    <name type="scientific">Eisenbergiella tayi</name>
    <dbReference type="NCBI Taxonomy" id="1432052"/>
    <lineage>
        <taxon>Bacteria</taxon>
        <taxon>Bacillati</taxon>
        <taxon>Bacillota</taxon>
        <taxon>Clostridia</taxon>
        <taxon>Lachnospirales</taxon>
        <taxon>Lachnospiraceae</taxon>
        <taxon>Eisenbergiella</taxon>
    </lineage>
</organism>
<dbReference type="Gene3D" id="1.20.5.2280">
    <property type="match status" value="1"/>
</dbReference>
<comment type="caution">
    <text evidence="2">The sequence shown here is derived from an EMBL/GenBank/DDBJ whole genome shotgun (WGS) entry which is preliminary data.</text>
</comment>
<dbReference type="GeneID" id="93304342"/>
<evidence type="ECO:0000256" key="1">
    <source>
        <dbReference type="SAM" id="Coils"/>
    </source>
</evidence>
<evidence type="ECO:0008006" key="4">
    <source>
        <dbReference type="Google" id="ProtNLM"/>
    </source>
</evidence>
<accession>A0A1E3A081</accession>
<dbReference type="EMBL" id="MCGI01000010">
    <property type="protein sequence ID" value="ODM02148.1"/>
    <property type="molecule type" value="Genomic_DNA"/>
</dbReference>
<dbReference type="AlphaFoldDB" id="A0A1E3A081"/>
<evidence type="ECO:0000313" key="2">
    <source>
        <dbReference type="EMBL" id="ODM02148.1"/>
    </source>
</evidence>
<gene>
    <name evidence="2" type="ORF">BEH84_06291</name>
</gene>
<dbReference type="Proteomes" id="UP000095003">
    <property type="component" value="Unassembled WGS sequence"/>
</dbReference>
<proteinExistence type="predicted"/>
<reference evidence="2 3" key="1">
    <citation type="submission" date="2016-07" db="EMBL/GenBank/DDBJ databases">
        <title>Characterization of isolates of Eisenbergiella tayi derived from blood cultures, using whole genome sequencing.</title>
        <authorList>
            <person name="Burdz T."/>
            <person name="Wiebe D."/>
            <person name="Huynh C."/>
            <person name="Bernard K."/>
        </authorList>
    </citation>
    <scope>NUCLEOTIDE SEQUENCE [LARGE SCALE GENOMIC DNA]</scope>
    <source>
        <strain evidence="2 3">NML 120489</strain>
    </source>
</reference>
<protein>
    <recommendedName>
        <fullName evidence="4">t-SNARE coiled-coil homology domain-containing protein</fullName>
    </recommendedName>
</protein>
<keyword evidence="1" id="KW-0175">Coiled coil</keyword>
<dbReference type="RefSeq" id="WP_069159504.1">
    <property type="nucleotide sequence ID" value="NZ_DBFYTC010000136.1"/>
</dbReference>
<feature type="coiled-coil region" evidence="1">
    <location>
        <begin position="81"/>
        <end position="108"/>
    </location>
</feature>